<dbReference type="RefSeq" id="WP_367640261.1">
    <property type="nucleotide sequence ID" value="NZ_JBFNQN010000015.1"/>
</dbReference>
<evidence type="ECO:0000256" key="5">
    <source>
        <dbReference type="ARBA" id="ARBA00023136"/>
    </source>
</evidence>
<organism evidence="7 8">
    <name type="scientific">Kineococcus endophyticus</name>
    <dbReference type="NCBI Taxonomy" id="1181883"/>
    <lineage>
        <taxon>Bacteria</taxon>
        <taxon>Bacillati</taxon>
        <taxon>Actinomycetota</taxon>
        <taxon>Actinomycetes</taxon>
        <taxon>Kineosporiales</taxon>
        <taxon>Kineosporiaceae</taxon>
        <taxon>Kineococcus</taxon>
    </lineage>
</organism>
<dbReference type="PANTHER" id="PTHR42770">
    <property type="entry name" value="AMINO ACID TRANSPORTER-RELATED"/>
    <property type="match status" value="1"/>
</dbReference>
<feature type="transmembrane region" description="Helical" evidence="6">
    <location>
        <begin position="406"/>
        <end position="428"/>
    </location>
</feature>
<evidence type="ECO:0000256" key="2">
    <source>
        <dbReference type="ARBA" id="ARBA00022475"/>
    </source>
</evidence>
<reference evidence="7 8" key="1">
    <citation type="submission" date="2024-07" db="EMBL/GenBank/DDBJ databases">
        <authorList>
            <person name="Thanompreechachai J."/>
            <person name="Duangmal K."/>
        </authorList>
    </citation>
    <scope>NUCLEOTIDE SEQUENCE [LARGE SCALE GENOMIC DNA]</scope>
    <source>
        <strain evidence="7 8">KCTC 19886</strain>
    </source>
</reference>
<keyword evidence="4 6" id="KW-1133">Transmembrane helix</keyword>
<evidence type="ECO:0000313" key="8">
    <source>
        <dbReference type="Proteomes" id="UP001555826"/>
    </source>
</evidence>
<feature type="transmembrane region" description="Helical" evidence="6">
    <location>
        <begin position="238"/>
        <end position="265"/>
    </location>
</feature>
<comment type="caution">
    <text evidence="7">The sequence shown here is derived from an EMBL/GenBank/DDBJ whole genome shotgun (WGS) entry which is preliminary data.</text>
</comment>
<protein>
    <submittedName>
        <fullName evidence="7">APC family permease</fullName>
    </submittedName>
</protein>
<evidence type="ECO:0000256" key="6">
    <source>
        <dbReference type="SAM" id="Phobius"/>
    </source>
</evidence>
<feature type="transmembrane region" description="Helical" evidence="6">
    <location>
        <begin position="371"/>
        <end position="394"/>
    </location>
</feature>
<proteinExistence type="predicted"/>
<name>A0ABV3PCX9_9ACTN</name>
<feature type="transmembrane region" description="Helical" evidence="6">
    <location>
        <begin position="160"/>
        <end position="178"/>
    </location>
</feature>
<keyword evidence="3 6" id="KW-0812">Transmembrane</keyword>
<feature type="transmembrane region" description="Helical" evidence="6">
    <location>
        <begin position="136"/>
        <end position="153"/>
    </location>
</feature>
<evidence type="ECO:0000313" key="7">
    <source>
        <dbReference type="EMBL" id="MEW9267072.1"/>
    </source>
</evidence>
<sequence>MSQETLAFTGLRRGRLGVLGVTFFVVAAVAPMAAIVGGSPVVFASVGPGTPAVFLMAGALFLVFSVGYVTMSRHLTNAGGFVAYVARGLGTRAGAAVAGITVLCYVALQCGLWSQYGVFAAQLVENRLGVAVPREVLLLVSLVLVTALTARGVDLSLKVLGVLLVLEVLTFVVLDVVVLAQGGGPDGFSLQGFSPSSWAVPGLGVAFLFCVSCFTGFEATVVFSEEAREPRRTIPRAAYLAIGFIGVFYAFTTWCLGGAAGFGVVEQEAGDKLAAGTFVPDLAARYVGTGFATVMDVLVVTSFFAMLIGFHNLFTRYVFALGRAGALPSVLGRTSAGTRSPVAAALAIGVAEFAVLGGFELFRADPIAVTYFWLLALGTASLVVVLLLTCVAMLRFLPRAGGGEGVWRTTVTPAVALVGFVVVLYLAIANYSTLGGSGAGVWLLLGIPLMAVLGWVLAGSRRDVDFTTELS</sequence>
<keyword evidence="8" id="KW-1185">Reference proteome</keyword>
<feature type="transmembrane region" description="Helical" evidence="6">
    <location>
        <begin position="198"/>
        <end position="217"/>
    </location>
</feature>
<keyword evidence="5 6" id="KW-0472">Membrane</keyword>
<gene>
    <name evidence="7" type="ORF">AB1207_20160</name>
</gene>
<dbReference type="Proteomes" id="UP001555826">
    <property type="component" value="Unassembled WGS sequence"/>
</dbReference>
<evidence type="ECO:0000256" key="1">
    <source>
        <dbReference type="ARBA" id="ARBA00004651"/>
    </source>
</evidence>
<dbReference type="PIRSF" id="PIRSF006060">
    <property type="entry name" value="AA_transporter"/>
    <property type="match status" value="1"/>
</dbReference>
<dbReference type="Pfam" id="PF13520">
    <property type="entry name" value="AA_permease_2"/>
    <property type="match status" value="1"/>
</dbReference>
<dbReference type="InterPro" id="IPR050367">
    <property type="entry name" value="APC_superfamily"/>
</dbReference>
<comment type="subcellular location">
    <subcellularLocation>
        <location evidence="1">Cell membrane</location>
        <topology evidence="1">Multi-pass membrane protein</topology>
    </subcellularLocation>
</comment>
<feature type="transmembrane region" description="Helical" evidence="6">
    <location>
        <begin position="342"/>
        <end position="359"/>
    </location>
</feature>
<feature type="transmembrane region" description="Helical" evidence="6">
    <location>
        <begin position="93"/>
        <end position="116"/>
    </location>
</feature>
<evidence type="ECO:0000256" key="3">
    <source>
        <dbReference type="ARBA" id="ARBA00022692"/>
    </source>
</evidence>
<dbReference type="InterPro" id="IPR002293">
    <property type="entry name" value="AA/rel_permease1"/>
</dbReference>
<dbReference type="PANTHER" id="PTHR42770:SF16">
    <property type="entry name" value="AMINO ACID PERMEASE"/>
    <property type="match status" value="1"/>
</dbReference>
<accession>A0ABV3PCX9</accession>
<dbReference type="Gene3D" id="1.20.1740.10">
    <property type="entry name" value="Amino acid/polyamine transporter I"/>
    <property type="match status" value="1"/>
</dbReference>
<feature type="transmembrane region" description="Helical" evidence="6">
    <location>
        <begin position="440"/>
        <end position="458"/>
    </location>
</feature>
<evidence type="ECO:0000256" key="4">
    <source>
        <dbReference type="ARBA" id="ARBA00022989"/>
    </source>
</evidence>
<feature type="transmembrane region" description="Helical" evidence="6">
    <location>
        <begin position="52"/>
        <end position="72"/>
    </location>
</feature>
<dbReference type="EMBL" id="JBFNQN010000015">
    <property type="protein sequence ID" value="MEW9267072.1"/>
    <property type="molecule type" value="Genomic_DNA"/>
</dbReference>
<keyword evidence="2" id="KW-1003">Cell membrane</keyword>
<feature type="transmembrane region" description="Helical" evidence="6">
    <location>
        <begin position="21"/>
        <end position="46"/>
    </location>
</feature>
<feature type="transmembrane region" description="Helical" evidence="6">
    <location>
        <begin position="285"/>
        <end position="310"/>
    </location>
</feature>